<dbReference type="STRING" id="766136.BHF68_11105"/>
<dbReference type="NCBIfam" id="TIGR03527">
    <property type="entry name" value="selenium_YedF"/>
    <property type="match status" value="1"/>
</dbReference>
<dbReference type="Proteomes" id="UP000094296">
    <property type="component" value="Unassembled WGS sequence"/>
</dbReference>
<dbReference type="InterPro" id="IPR027396">
    <property type="entry name" value="DsrEFH-like"/>
</dbReference>
<dbReference type="RefSeq" id="WP_069644203.1">
    <property type="nucleotide sequence ID" value="NZ_MIJE01000034.1"/>
</dbReference>
<name>A0A1E5FZD2_9FIRM</name>
<dbReference type="Pfam" id="PF02635">
    <property type="entry name" value="DsrE"/>
    <property type="match status" value="1"/>
</dbReference>
<dbReference type="Gene3D" id="3.40.1260.10">
    <property type="entry name" value="DsrEFH-like"/>
    <property type="match status" value="1"/>
</dbReference>
<dbReference type="SUPFAM" id="SSF75169">
    <property type="entry name" value="DsrEFH-like"/>
    <property type="match status" value="1"/>
</dbReference>
<dbReference type="AlphaFoldDB" id="A0A1E5FZD2"/>
<organism evidence="1 2">
    <name type="scientific">Desulfuribacillus alkaliarsenatis</name>
    <dbReference type="NCBI Taxonomy" id="766136"/>
    <lineage>
        <taxon>Bacteria</taxon>
        <taxon>Bacillati</taxon>
        <taxon>Bacillota</taxon>
        <taxon>Desulfuribacillia</taxon>
        <taxon>Desulfuribacillales</taxon>
        <taxon>Desulfuribacillaceae</taxon>
        <taxon>Desulfuribacillus</taxon>
    </lineage>
</organism>
<protein>
    <submittedName>
        <fullName evidence="1">SirA family protein</fullName>
    </submittedName>
</protein>
<sequence>MQKNYVVLITSKTLGDGAVELGEKLMSNYLIALSEGEVLPSHILLINTGVELVKQGEKTVNSIKMLADNGVTVLTCGTCLDYYQLKEQLAVGQVSNIYSFRDIMADADNVITLG</sequence>
<comment type="caution">
    <text evidence="1">The sequence shown here is derived from an EMBL/GenBank/DDBJ whole genome shotgun (WGS) entry which is preliminary data.</text>
</comment>
<gene>
    <name evidence="1" type="ORF">BHF68_11105</name>
</gene>
<proteinExistence type="predicted"/>
<accession>A0A1E5FZD2</accession>
<dbReference type="InterPro" id="IPR019870">
    <property type="entry name" value="Se_metab_YedF"/>
</dbReference>
<evidence type="ECO:0000313" key="1">
    <source>
        <dbReference type="EMBL" id="OEF95930.1"/>
    </source>
</evidence>
<reference evidence="1 2" key="1">
    <citation type="submission" date="2016-09" db="EMBL/GenBank/DDBJ databases">
        <title>Draft genome sequence for the type strain of Desulfuribacillus alkaliarsenatis AHT28, an obligately anaerobic, sulfidogenic bacterium isolated from Russian soda lake sediments.</title>
        <authorList>
            <person name="Abin C.A."/>
            <person name="Hollibaugh J.T."/>
        </authorList>
    </citation>
    <scope>NUCLEOTIDE SEQUENCE [LARGE SCALE GENOMIC DNA]</scope>
    <source>
        <strain evidence="1 2">AHT28</strain>
    </source>
</reference>
<dbReference type="OrthoDB" id="9801500at2"/>
<keyword evidence="2" id="KW-1185">Reference proteome</keyword>
<evidence type="ECO:0000313" key="2">
    <source>
        <dbReference type="Proteomes" id="UP000094296"/>
    </source>
</evidence>
<dbReference type="InterPro" id="IPR003787">
    <property type="entry name" value="Sulphur_relay_DsrE/F-like"/>
</dbReference>
<dbReference type="EMBL" id="MIJE01000034">
    <property type="protein sequence ID" value="OEF95930.1"/>
    <property type="molecule type" value="Genomic_DNA"/>
</dbReference>